<keyword evidence="3" id="KW-1185">Reference proteome</keyword>
<protein>
    <submittedName>
        <fullName evidence="2">Uncharacterized protein</fullName>
    </submittedName>
</protein>
<evidence type="ECO:0000313" key="3">
    <source>
        <dbReference type="Proteomes" id="UP000520767"/>
    </source>
</evidence>
<accession>A0A7W7PYX4</accession>
<evidence type="ECO:0000313" key="2">
    <source>
        <dbReference type="EMBL" id="MBB4903877.1"/>
    </source>
</evidence>
<organism evidence="2 3">
    <name type="scientific">Actinophytocola algeriensis</name>
    <dbReference type="NCBI Taxonomy" id="1768010"/>
    <lineage>
        <taxon>Bacteria</taxon>
        <taxon>Bacillati</taxon>
        <taxon>Actinomycetota</taxon>
        <taxon>Actinomycetes</taxon>
        <taxon>Pseudonocardiales</taxon>
        <taxon>Pseudonocardiaceae</taxon>
    </lineage>
</organism>
<dbReference type="AlphaFoldDB" id="A0A7W7PYX4"/>
<dbReference type="Proteomes" id="UP000520767">
    <property type="component" value="Unassembled WGS sequence"/>
</dbReference>
<sequence>MRHLDRAVQLPASASGNKLCRHRIAGGCSRWCSYKLFAKVITGTVLVLALICGGIWLVGEGDRVRELLYGVAIYFALIVPGIIWANGRDRD</sequence>
<proteinExistence type="predicted"/>
<feature type="transmembrane region" description="Helical" evidence="1">
    <location>
        <begin position="68"/>
        <end position="87"/>
    </location>
</feature>
<reference evidence="2 3" key="1">
    <citation type="submission" date="2020-08" db="EMBL/GenBank/DDBJ databases">
        <title>Genomic Encyclopedia of Type Strains, Phase III (KMG-III): the genomes of soil and plant-associated and newly described type strains.</title>
        <authorList>
            <person name="Whitman W."/>
        </authorList>
    </citation>
    <scope>NUCLEOTIDE SEQUENCE [LARGE SCALE GENOMIC DNA]</scope>
    <source>
        <strain evidence="2 3">CECT 8960</strain>
    </source>
</reference>
<keyword evidence="1" id="KW-1133">Transmembrane helix</keyword>
<feature type="transmembrane region" description="Helical" evidence="1">
    <location>
        <begin position="36"/>
        <end position="56"/>
    </location>
</feature>
<gene>
    <name evidence="2" type="ORF">FHR82_000087</name>
</gene>
<keyword evidence="1" id="KW-0472">Membrane</keyword>
<comment type="caution">
    <text evidence="2">The sequence shown here is derived from an EMBL/GenBank/DDBJ whole genome shotgun (WGS) entry which is preliminary data.</text>
</comment>
<evidence type="ECO:0000256" key="1">
    <source>
        <dbReference type="SAM" id="Phobius"/>
    </source>
</evidence>
<dbReference type="RefSeq" id="WP_184808203.1">
    <property type="nucleotide sequence ID" value="NZ_JACHJQ010000001.1"/>
</dbReference>
<dbReference type="EMBL" id="JACHJQ010000001">
    <property type="protein sequence ID" value="MBB4903877.1"/>
    <property type="molecule type" value="Genomic_DNA"/>
</dbReference>
<name>A0A7W7PYX4_9PSEU</name>
<keyword evidence="1" id="KW-0812">Transmembrane</keyword>